<dbReference type="InterPro" id="IPR011990">
    <property type="entry name" value="TPR-like_helical_dom_sf"/>
</dbReference>
<dbReference type="SUPFAM" id="SSF46565">
    <property type="entry name" value="Chaperone J-domain"/>
    <property type="match status" value="1"/>
</dbReference>
<evidence type="ECO:0000313" key="3">
    <source>
        <dbReference type="EMBL" id="MEL0657125.1"/>
    </source>
</evidence>
<evidence type="ECO:0000256" key="1">
    <source>
        <dbReference type="ARBA" id="ARBA00023186"/>
    </source>
</evidence>
<keyword evidence="1" id="KW-0143">Chaperone</keyword>
<proteinExistence type="predicted"/>
<dbReference type="RefSeq" id="WP_341603962.1">
    <property type="nucleotide sequence ID" value="NZ_JBAKAW010000023.1"/>
</dbReference>
<feature type="domain" description="J" evidence="2">
    <location>
        <begin position="2"/>
        <end position="61"/>
    </location>
</feature>
<comment type="caution">
    <text evidence="3">The sequence shown here is derived from an EMBL/GenBank/DDBJ whole genome shotgun (WGS) entry which is preliminary data.</text>
</comment>
<dbReference type="Gene3D" id="1.25.40.10">
    <property type="entry name" value="Tetratricopeptide repeat domain"/>
    <property type="match status" value="2"/>
</dbReference>
<sequence>MNHWKILGIEATTDKRLIKLAYTELLKKTSPTEFPEEFKNLRKAYELANKEAKRPAQNENKAPNQVFEDEHEKQGVVDESFFDEEAPSPALTQVEVIKPQPIELNSVSSISELQIALNELYCNVSSRSDVEQWKLLFSSPLFWDVDQSQQVSFTLIDFFSEHYFLSAMVFSFLDESMKISSELVTSKNNHYRELAIALHHYIVSLPQRIGSIENLNNTVSFEKLHQHLTLRNHIEELFMYSALTAKQLIALMQNVDAEFKSDLSLYLCVGNYLWTLNAYEEIQNLLAPLQLKADDSNLRELQANVAFKLQQYDAALTIYLEQEEVNKDFVSKMMFKNIGLCYLYLKDYKKSVIYLNAYNSEPEEMELHSALITARRYYIQELKLNEEDNAIKIATLMFENERYQDALLITQTYSKLFDKECNYLEALCFGKLNNLDDAFSVFMKFVELYQQAQQRLWPLLVDLLLYCPKLITYEFMVDTILKNIPTSTADFDRIPYYPGSIHQVAYCEYELKLLEIKFNSYEPQANIPSSYIDNCDFSYTQFYAWALVHLLLSQLAHFDDPKALKGIYNNALFGIKQAMHKVAYRPKWAIEFIDIAFDEEDYETCIVLSNYVINAFSNISKAYYYKGKSLAALGQHNEAIDLLSQAATKYGNHLFAVYSLESAIQSCEKLVEDGQSVHAQYSNLCQQLRATKEIVDEQ</sequence>
<accession>A0ABU9H5J4</accession>
<evidence type="ECO:0000313" key="4">
    <source>
        <dbReference type="Proteomes" id="UP001371391"/>
    </source>
</evidence>
<dbReference type="SUPFAM" id="SSF48452">
    <property type="entry name" value="TPR-like"/>
    <property type="match status" value="2"/>
</dbReference>
<keyword evidence="4" id="KW-1185">Reference proteome</keyword>
<dbReference type="InterPro" id="IPR019734">
    <property type="entry name" value="TPR_rpt"/>
</dbReference>
<organism evidence="3 4">
    <name type="scientific">Pseudoalteromonas issachenkonii</name>
    <dbReference type="NCBI Taxonomy" id="152297"/>
    <lineage>
        <taxon>Bacteria</taxon>
        <taxon>Pseudomonadati</taxon>
        <taxon>Pseudomonadota</taxon>
        <taxon>Gammaproteobacteria</taxon>
        <taxon>Alteromonadales</taxon>
        <taxon>Pseudoalteromonadaceae</taxon>
        <taxon>Pseudoalteromonas</taxon>
    </lineage>
</organism>
<dbReference type="InterPro" id="IPR001623">
    <property type="entry name" value="DnaJ_domain"/>
</dbReference>
<dbReference type="InterPro" id="IPR036869">
    <property type="entry name" value="J_dom_sf"/>
</dbReference>
<dbReference type="EMBL" id="JBAKAW010000023">
    <property type="protein sequence ID" value="MEL0657125.1"/>
    <property type="molecule type" value="Genomic_DNA"/>
</dbReference>
<dbReference type="Proteomes" id="UP001371391">
    <property type="component" value="Unassembled WGS sequence"/>
</dbReference>
<protein>
    <submittedName>
        <fullName evidence="3">Tetratricopeptide repeat protein</fullName>
    </submittedName>
</protein>
<dbReference type="Gene3D" id="1.10.287.110">
    <property type="entry name" value="DnaJ domain"/>
    <property type="match status" value="1"/>
</dbReference>
<dbReference type="PROSITE" id="PS50076">
    <property type="entry name" value="DNAJ_2"/>
    <property type="match status" value="1"/>
</dbReference>
<gene>
    <name evidence="3" type="ORF">V6257_19090</name>
</gene>
<dbReference type="Pfam" id="PF13174">
    <property type="entry name" value="TPR_6"/>
    <property type="match status" value="1"/>
</dbReference>
<evidence type="ECO:0000259" key="2">
    <source>
        <dbReference type="PROSITE" id="PS50076"/>
    </source>
</evidence>
<dbReference type="SMART" id="SM00028">
    <property type="entry name" value="TPR"/>
    <property type="match status" value="2"/>
</dbReference>
<reference evidence="3 4" key="1">
    <citation type="submission" date="2024-02" db="EMBL/GenBank/DDBJ databases">
        <title>Bacteria isolated from the canopy kelp, Nereocystis luetkeana.</title>
        <authorList>
            <person name="Pfister C.A."/>
            <person name="Younker I.T."/>
            <person name="Light S.H."/>
        </authorList>
    </citation>
    <scope>NUCLEOTIDE SEQUENCE [LARGE SCALE GENOMIC DNA]</scope>
    <source>
        <strain evidence="3 4">TI.1.03</strain>
    </source>
</reference>
<name>A0ABU9H5J4_9GAMM</name>